<dbReference type="EMBL" id="DVMJ01000002">
    <property type="protein sequence ID" value="HIU12509.1"/>
    <property type="molecule type" value="Genomic_DNA"/>
</dbReference>
<gene>
    <name evidence="1" type="ORF">IAD15_00320</name>
</gene>
<sequence length="196" mass="21394">MSSWDEQWKSVGAEWYSSCGPSVDKKAIIKNAAGIGRPLALATKDRFVANGKDAELDAYDRIGGQELMVADDFDAVADNEEVYQILLGCRKADYADVMKDVKEARITAWWDRAVDIIPVSGGKGTAITQILVHYHLSKEEAMAFGDGNNDIEMLKAVGMGVAMQNASMELKAVADTICDDVAHDGIYLYCKEHGLI</sequence>
<dbReference type="PROSITE" id="PS01229">
    <property type="entry name" value="COF_2"/>
    <property type="match status" value="1"/>
</dbReference>
<dbReference type="GO" id="GO:0000287">
    <property type="term" value="F:magnesium ion binding"/>
    <property type="evidence" value="ECO:0007669"/>
    <property type="project" value="TreeGrafter"/>
</dbReference>
<dbReference type="GO" id="GO:0005829">
    <property type="term" value="C:cytosol"/>
    <property type="evidence" value="ECO:0007669"/>
    <property type="project" value="TreeGrafter"/>
</dbReference>
<evidence type="ECO:0000313" key="1">
    <source>
        <dbReference type="EMBL" id="HIU12509.1"/>
    </source>
</evidence>
<protein>
    <submittedName>
        <fullName evidence="1">HAD-IIB family hydrolase</fullName>
    </submittedName>
</protein>
<dbReference type="InterPro" id="IPR006379">
    <property type="entry name" value="HAD-SF_hydro_IIB"/>
</dbReference>
<dbReference type="NCBIfam" id="TIGR01484">
    <property type="entry name" value="HAD-SF-IIB"/>
    <property type="match status" value="1"/>
</dbReference>
<dbReference type="SUPFAM" id="SSF56784">
    <property type="entry name" value="HAD-like"/>
    <property type="match status" value="1"/>
</dbReference>
<dbReference type="Proteomes" id="UP000824175">
    <property type="component" value="Unassembled WGS sequence"/>
</dbReference>
<dbReference type="Gene3D" id="3.30.1240.10">
    <property type="match status" value="1"/>
</dbReference>
<name>A0A9D1HNF0_9FIRM</name>
<accession>A0A9D1HNF0</accession>
<keyword evidence="1" id="KW-0378">Hydrolase</keyword>
<evidence type="ECO:0000313" key="2">
    <source>
        <dbReference type="Proteomes" id="UP000824175"/>
    </source>
</evidence>
<dbReference type="GO" id="GO:0016791">
    <property type="term" value="F:phosphatase activity"/>
    <property type="evidence" value="ECO:0007669"/>
    <property type="project" value="TreeGrafter"/>
</dbReference>
<dbReference type="InterPro" id="IPR036412">
    <property type="entry name" value="HAD-like_sf"/>
</dbReference>
<dbReference type="Gene3D" id="3.40.50.1000">
    <property type="entry name" value="HAD superfamily/HAD-like"/>
    <property type="match status" value="1"/>
</dbReference>
<organism evidence="1 2">
    <name type="scientific">Candidatus Fimiplasma intestinipullorum</name>
    <dbReference type="NCBI Taxonomy" id="2840825"/>
    <lineage>
        <taxon>Bacteria</taxon>
        <taxon>Bacillati</taxon>
        <taxon>Bacillota</taxon>
        <taxon>Clostridia</taxon>
        <taxon>Eubacteriales</taxon>
        <taxon>Candidatus Fimiplasma</taxon>
    </lineage>
</organism>
<dbReference type="PANTHER" id="PTHR10000">
    <property type="entry name" value="PHOSPHOSERINE PHOSPHATASE"/>
    <property type="match status" value="1"/>
</dbReference>
<dbReference type="AlphaFoldDB" id="A0A9D1HNF0"/>
<dbReference type="Pfam" id="PF08282">
    <property type="entry name" value="Hydrolase_3"/>
    <property type="match status" value="1"/>
</dbReference>
<proteinExistence type="predicted"/>
<dbReference type="InterPro" id="IPR023214">
    <property type="entry name" value="HAD_sf"/>
</dbReference>
<comment type="caution">
    <text evidence="1">The sequence shown here is derived from an EMBL/GenBank/DDBJ whole genome shotgun (WGS) entry which is preliminary data.</text>
</comment>
<dbReference type="PANTHER" id="PTHR10000:SF25">
    <property type="entry name" value="PHOSPHATASE YKRA-RELATED"/>
    <property type="match status" value="1"/>
</dbReference>
<reference evidence="1" key="2">
    <citation type="journal article" date="2021" name="PeerJ">
        <title>Extensive microbial diversity within the chicken gut microbiome revealed by metagenomics and culture.</title>
        <authorList>
            <person name="Gilroy R."/>
            <person name="Ravi A."/>
            <person name="Getino M."/>
            <person name="Pursley I."/>
            <person name="Horton D.L."/>
            <person name="Alikhan N.F."/>
            <person name="Baker D."/>
            <person name="Gharbi K."/>
            <person name="Hall N."/>
            <person name="Watson M."/>
            <person name="Adriaenssens E.M."/>
            <person name="Foster-Nyarko E."/>
            <person name="Jarju S."/>
            <person name="Secka A."/>
            <person name="Antonio M."/>
            <person name="Oren A."/>
            <person name="Chaudhuri R.R."/>
            <person name="La Ragione R."/>
            <person name="Hildebrand F."/>
            <person name="Pallen M.J."/>
        </authorList>
    </citation>
    <scope>NUCLEOTIDE SEQUENCE</scope>
    <source>
        <strain evidence="1">CHK195-11698</strain>
    </source>
</reference>
<reference evidence="1" key="1">
    <citation type="submission" date="2020-10" db="EMBL/GenBank/DDBJ databases">
        <authorList>
            <person name="Gilroy R."/>
        </authorList>
    </citation>
    <scope>NUCLEOTIDE SEQUENCE</scope>
    <source>
        <strain evidence="1">CHK195-11698</strain>
    </source>
</reference>